<dbReference type="Pfam" id="PF13472">
    <property type="entry name" value="Lipase_GDSL_2"/>
    <property type="match status" value="1"/>
</dbReference>
<reference evidence="3" key="1">
    <citation type="journal article" date="2019" name="Int. J. Syst. Evol. Microbiol.">
        <title>The Global Catalogue of Microorganisms (GCM) 10K type strain sequencing project: providing services to taxonomists for standard genome sequencing and annotation.</title>
        <authorList>
            <consortium name="The Broad Institute Genomics Platform"/>
            <consortium name="The Broad Institute Genome Sequencing Center for Infectious Disease"/>
            <person name="Wu L."/>
            <person name="Ma J."/>
        </authorList>
    </citation>
    <scope>NUCLEOTIDE SEQUENCE [LARGE SCALE GENOMIC DNA]</scope>
    <source>
        <strain evidence="3">JCM 18204</strain>
    </source>
</reference>
<name>A0ABP9BHA1_9GAMM</name>
<protein>
    <recommendedName>
        <fullName evidence="1">SGNH hydrolase-type esterase domain-containing protein</fullName>
    </recommendedName>
</protein>
<dbReference type="PANTHER" id="PTHR30383">
    <property type="entry name" value="THIOESTERASE 1/PROTEASE 1/LYSOPHOSPHOLIPASE L1"/>
    <property type="match status" value="1"/>
</dbReference>
<organism evidence="2 3">
    <name type="scientific">Lysobacter hankyongensis</name>
    <dbReference type="NCBI Taxonomy" id="1176535"/>
    <lineage>
        <taxon>Bacteria</taxon>
        <taxon>Pseudomonadati</taxon>
        <taxon>Pseudomonadota</taxon>
        <taxon>Gammaproteobacteria</taxon>
        <taxon>Lysobacterales</taxon>
        <taxon>Lysobacteraceae</taxon>
        <taxon>Lysobacter</taxon>
    </lineage>
</organism>
<dbReference type="SUPFAM" id="SSF52266">
    <property type="entry name" value="SGNH hydrolase"/>
    <property type="match status" value="1"/>
</dbReference>
<gene>
    <name evidence="2" type="ORF">GCM10023307_19470</name>
</gene>
<dbReference type="CDD" id="cd00229">
    <property type="entry name" value="SGNH_hydrolase"/>
    <property type="match status" value="1"/>
</dbReference>
<proteinExistence type="predicted"/>
<dbReference type="InterPro" id="IPR051532">
    <property type="entry name" value="Ester_Hydrolysis_Enzymes"/>
</dbReference>
<dbReference type="Proteomes" id="UP001499959">
    <property type="component" value="Unassembled WGS sequence"/>
</dbReference>
<dbReference type="RefSeq" id="WP_345303132.1">
    <property type="nucleotide sequence ID" value="NZ_BAABJE010000010.1"/>
</dbReference>
<sequence>MRVALIGDSIRMNAQPFVRERLPSGFSLYAPDANCESSRTVRAHLDAWLPPGTFDVLHINCGLHDIRHDPGRSHPVCSAHEYADNLRAIFDALTRGGATIVWATSTPIDEVRHNAAKASRRYRADLLEYNRISIEIANACGIRVHDLHAKLLRTPSGETPIDDLLLPDGVHFTPAGNARIGACIADAIISAAS</sequence>
<dbReference type="Gene3D" id="3.40.50.1110">
    <property type="entry name" value="SGNH hydrolase"/>
    <property type="match status" value="1"/>
</dbReference>
<evidence type="ECO:0000313" key="3">
    <source>
        <dbReference type="Proteomes" id="UP001499959"/>
    </source>
</evidence>
<accession>A0ABP9BHA1</accession>
<dbReference type="EMBL" id="BAABJE010000010">
    <property type="protein sequence ID" value="GAA4794038.1"/>
    <property type="molecule type" value="Genomic_DNA"/>
</dbReference>
<comment type="caution">
    <text evidence="2">The sequence shown here is derived from an EMBL/GenBank/DDBJ whole genome shotgun (WGS) entry which is preliminary data.</text>
</comment>
<keyword evidence="3" id="KW-1185">Reference proteome</keyword>
<dbReference type="InterPro" id="IPR013830">
    <property type="entry name" value="SGNH_hydro"/>
</dbReference>
<evidence type="ECO:0000259" key="1">
    <source>
        <dbReference type="Pfam" id="PF13472"/>
    </source>
</evidence>
<dbReference type="PANTHER" id="PTHR30383:SF26">
    <property type="entry name" value="SGNH HYDROLASE-TYPE ESTERASE DOMAIN-CONTAINING PROTEIN"/>
    <property type="match status" value="1"/>
</dbReference>
<dbReference type="InterPro" id="IPR036514">
    <property type="entry name" value="SGNH_hydro_sf"/>
</dbReference>
<evidence type="ECO:0000313" key="2">
    <source>
        <dbReference type="EMBL" id="GAA4794038.1"/>
    </source>
</evidence>
<feature type="domain" description="SGNH hydrolase-type esterase" evidence="1">
    <location>
        <begin position="36"/>
        <end position="178"/>
    </location>
</feature>